<dbReference type="Proteomes" id="UP000320593">
    <property type="component" value="Unassembled WGS sequence"/>
</dbReference>
<evidence type="ECO:0000256" key="2">
    <source>
        <dbReference type="ARBA" id="ARBA00022475"/>
    </source>
</evidence>
<evidence type="ECO:0000256" key="7">
    <source>
        <dbReference type="ARBA" id="ARBA00023136"/>
    </source>
</evidence>
<dbReference type="GO" id="GO:0009103">
    <property type="term" value="P:lipopolysaccharide biosynthetic process"/>
    <property type="evidence" value="ECO:0007669"/>
    <property type="project" value="UniProtKB-ARBA"/>
</dbReference>
<dbReference type="AlphaFoldDB" id="A0A562T1V9"/>
<keyword evidence="6 8" id="KW-1133">Transmembrane helix</keyword>
<keyword evidence="7 8" id="KW-0472">Membrane</keyword>
<feature type="domain" description="Glycosyltransferase RgtA/B/C/D-like" evidence="9">
    <location>
        <begin position="59"/>
        <end position="219"/>
    </location>
</feature>
<evidence type="ECO:0000256" key="8">
    <source>
        <dbReference type="SAM" id="Phobius"/>
    </source>
</evidence>
<evidence type="ECO:0000313" key="10">
    <source>
        <dbReference type="EMBL" id="TWI87562.1"/>
    </source>
</evidence>
<dbReference type="InterPro" id="IPR050297">
    <property type="entry name" value="LipidA_mod_glycosyltrf_83"/>
</dbReference>
<evidence type="ECO:0000256" key="1">
    <source>
        <dbReference type="ARBA" id="ARBA00004651"/>
    </source>
</evidence>
<feature type="transmembrane region" description="Helical" evidence="8">
    <location>
        <begin position="110"/>
        <end position="130"/>
    </location>
</feature>
<feature type="transmembrane region" description="Helical" evidence="8">
    <location>
        <begin position="12"/>
        <end position="33"/>
    </location>
</feature>
<feature type="transmembrane region" description="Helical" evidence="8">
    <location>
        <begin position="157"/>
        <end position="190"/>
    </location>
</feature>
<evidence type="ECO:0000256" key="5">
    <source>
        <dbReference type="ARBA" id="ARBA00022692"/>
    </source>
</evidence>
<feature type="transmembrane region" description="Helical" evidence="8">
    <location>
        <begin position="248"/>
        <end position="269"/>
    </location>
</feature>
<comment type="subcellular location">
    <subcellularLocation>
        <location evidence="1">Cell membrane</location>
        <topology evidence="1">Multi-pass membrane protein</topology>
    </subcellularLocation>
</comment>
<dbReference type="GO" id="GO:0005886">
    <property type="term" value="C:plasma membrane"/>
    <property type="evidence" value="ECO:0007669"/>
    <property type="project" value="UniProtKB-SubCell"/>
</dbReference>
<feature type="transmembrane region" description="Helical" evidence="8">
    <location>
        <begin position="336"/>
        <end position="357"/>
    </location>
</feature>
<gene>
    <name evidence="10" type="ORF">JM93_02128</name>
</gene>
<feature type="transmembrane region" description="Helical" evidence="8">
    <location>
        <begin position="281"/>
        <end position="298"/>
    </location>
</feature>
<reference evidence="10 11" key="1">
    <citation type="submission" date="2019-07" db="EMBL/GenBank/DDBJ databases">
        <title>Genomic Encyclopedia of Archaeal and Bacterial Type Strains, Phase II (KMG-II): from individual species to whole genera.</title>
        <authorList>
            <person name="Goeker M."/>
        </authorList>
    </citation>
    <scope>NUCLEOTIDE SEQUENCE [LARGE SCALE GENOMIC DNA]</scope>
    <source>
        <strain evidence="10 11">ATCC BAA-252</strain>
    </source>
</reference>
<organism evidence="10 11">
    <name type="scientific">Roseibium hamelinense</name>
    <dbReference type="NCBI Taxonomy" id="150831"/>
    <lineage>
        <taxon>Bacteria</taxon>
        <taxon>Pseudomonadati</taxon>
        <taxon>Pseudomonadota</taxon>
        <taxon>Alphaproteobacteria</taxon>
        <taxon>Hyphomicrobiales</taxon>
        <taxon>Stappiaceae</taxon>
        <taxon>Roseibium</taxon>
    </lineage>
</organism>
<name>A0A562T1V9_9HYPH</name>
<dbReference type="InterPro" id="IPR038731">
    <property type="entry name" value="RgtA/B/C-like"/>
</dbReference>
<evidence type="ECO:0000256" key="6">
    <source>
        <dbReference type="ARBA" id="ARBA00022989"/>
    </source>
</evidence>
<keyword evidence="2" id="KW-1003">Cell membrane</keyword>
<feature type="transmembrane region" description="Helical" evidence="8">
    <location>
        <begin position="80"/>
        <end position="98"/>
    </location>
</feature>
<keyword evidence="11" id="KW-1185">Reference proteome</keyword>
<keyword evidence="4 10" id="KW-0808">Transferase</keyword>
<protein>
    <submittedName>
        <fullName evidence="10">4-amino-4-deoxy-L-arabinose transferase-like glycosyltransferase</fullName>
    </submittedName>
</protein>
<evidence type="ECO:0000256" key="3">
    <source>
        <dbReference type="ARBA" id="ARBA00022676"/>
    </source>
</evidence>
<feature type="transmembrane region" description="Helical" evidence="8">
    <location>
        <begin position="310"/>
        <end position="329"/>
    </location>
</feature>
<evidence type="ECO:0000256" key="4">
    <source>
        <dbReference type="ARBA" id="ARBA00022679"/>
    </source>
</evidence>
<evidence type="ECO:0000259" key="9">
    <source>
        <dbReference type="Pfam" id="PF13231"/>
    </source>
</evidence>
<dbReference type="GO" id="GO:0016763">
    <property type="term" value="F:pentosyltransferase activity"/>
    <property type="evidence" value="ECO:0007669"/>
    <property type="project" value="TreeGrafter"/>
</dbReference>
<feature type="transmembrane region" description="Helical" evidence="8">
    <location>
        <begin position="202"/>
        <end position="221"/>
    </location>
</feature>
<accession>A0A562T1V9</accession>
<sequence length="500" mass="55843">MHSRKSDPELPLHLRPVFLICLVLLLTVLKLWAASQSHFVEDEAYYRLWGLNPALGYFDHPPMIGWWIWAGQQLFGDTVLGVRFFVVLSSVVGSFFLWRTAVLLFDEQTAGWAVLFLNASVLVGVGGILATPDAPSVLFWGLALWALAELVNSENPIWWLAVGLFAGLGVVSKYSVLFLGAGIVLWILWVPRSRRYFLSWQLWLGGAIAVAVMLPVIYWNYLHEWASFYKQFGRAGSGALTLKYILEFFGGLIGLLNPIIGMLAVFGFWKMLQGLRAQKPVEALLLLTILPFLIYLTYHSLHARVQANWPAPLFPTFALLAAAFVAGASRDIWRKAGAIGVSLGLAIALLVQIHAVYPLTGAPGRKDPTSQLRGWPEIGRTLDRIARDTGASYVLTSGYGLNGQVAFLLKDSLPTYQFNERIRYVMAEQPERGGFENTGLYVAEERRDRSDSLKGRYRSVVEIARVPRTVRGIELEKLIVYEVNGLRGEPLDPVVTKPRK</sequence>
<dbReference type="PANTHER" id="PTHR33908:SF11">
    <property type="entry name" value="MEMBRANE PROTEIN"/>
    <property type="match status" value="1"/>
</dbReference>
<keyword evidence="5 8" id="KW-0812">Transmembrane</keyword>
<evidence type="ECO:0000313" key="11">
    <source>
        <dbReference type="Proteomes" id="UP000320593"/>
    </source>
</evidence>
<dbReference type="PANTHER" id="PTHR33908">
    <property type="entry name" value="MANNOSYLTRANSFERASE YKCB-RELATED"/>
    <property type="match status" value="1"/>
</dbReference>
<dbReference type="OrthoDB" id="9811222at2"/>
<dbReference type="Pfam" id="PF13231">
    <property type="entry name" value="PMT_2"/>
    <property type="match status" value="1"/>
</dbReference>
<dbReference type="RefSeq" id="WP_145343001.1">
    <property type="nucleotide sequence ID" value="NZ_SMLY01000071.1"/>
</dbReference>
<dbReference type="EMBL" id="VLLF01000004">
    <property type="protein sequence ID" value="TWI87562.1"/>
    <property type="molecule type" value="Genomic_DNA"/>
</dbReference>
<keyword evidence="3" id="KW-0328">Glycosyltransferase</keyword>
<proteinExistence type="predicted"/>
<comment type="caution">
    <text evidence="10">The sequence shown here is derived from an EMBL/GenBank/DDBJ whole genome shotgun (WGS) entry which is preliminary data.</text>
</comment>